<dbReference type="Proteomes" id="UP000656042">
    <property type="component" value="Unassembled WGS sequence"/>
</dbReference>
<dbReference type="Gene3D" id="3.40.50.300">
    <property type="entry name" value="P-loop containing nucleotide triphosphate hydrolases"/>
    <property type="match status" value="1"/>
</dbReference>
<organism evidence="1 2">
    <name type="scientific">Mangrovihabitans endophyticus</name>
    <dbReference type="NCBI Taxonomy" id="1751298"/>
    <lineage>
        <taxon>Bacteria</taxon>
        <taxon>Bacillati</taxon>
        <taxon>Actinomycetota</taxon>
        <taxon>Actinomycetes</taxon>
        <taxon>Micromonosporales</taxon>
        <taxon>Micromonosporaceae</taxon>
        <taxon>Mangrovihabitans</taxon>
    </lineage>
</organism>
<reference evidence="1" key="2">
    <citation type="submission" date="2020-09" db="EMBL/GenBank/DDBJ databases">
        <authorList>
            <person name="Sun Q."/>
            <person name="Zhou Y."/>
        </authorList>
    </citation>
    <scope>NUCLEOTIDE SEQUENCE</scope>
    <source>
        <strain evidence="1">CGMCC 4.7299</strain>
    </source>
</reference>
<dbReference type="EMBL" id="BMMX01000051">
    <property type="protein sequence ID" value="GGL16267.1"/>
    <property type="molecule type" value="Genomic_DNA"/>
</dbReference>
<evidence type="ECO:0008006" key="3">
    <source>
        <dbReference type="Google" id="ProtNLM"/>
    </source>
</evidence>
<dbReference type="SUPFAM" id="SSF52540">
    <property type="entry name" value="P-loop containing nucleoside triphosphate hydrolases"/>
    <property type="match status" value="1"/>
</dbReference>
<keyword evidence="2" id="KW-1185">Reference proteome</keyword>
<evidence type="ECO:0000313" key="1">
    <source>
        <dbReference type="EMBL" id="GGL16267.1"/>
    </source>
</evidence>
<name>A0A8J3FRD5_9ACTN</name>
<evidence type="ECO:0000313" key="2">
    <source>
        <dbReference type="Proteomes" id="UP000656042"/>
    </source>
</evidence>
<reference evidence="1" key="1">
    <citation type="journal article" date="2014" name="Int. J. Syst. Evol. Microbiol.">
        <title>Complete genome sequence of Corynebacterium casei LMG S-19264T (=DSM 44701T), isolated from a smear-ripened cheese.</title>
        <authorList>
            <consortium name="US DOE Joint Genome Institute (JGI-PGF)"/>
            <person name="Walter F."/>
            <person name="Albersmeier A."/>
            <person name="Kalinowski J."/>
            <person name="Ruckert C."/>
        </authorList>
    </citation>
    <scope>NUCLEOTIDE SEQUENCE</scope>
    <source>
        <strain evidence="1">CGMCC 4.7299</strain>
    </source>
</reference>
<comment type="caution">
    <text evidence="1">The sequence shown here is derived from an EMBL/GenBank/DDBJ whole genome shotgun (WGS) entry which is preliminary data.</text>
</comment>
<sequence>MRGVILYGPPASGKDTVTKSLSDVDPRYRLFRRIKVGSGRTEGYRLATVAEVNRLRAAGEILWENRRYGATYLVDRGFLAEELSEAWPVLHLGQPDAIPAILGAFPPDCWLVVYLWCSRPVAERRVVARDTGDVAARMQAWDATKPISADLSIDTGCVEAGDAAAVIDAAVRGR</sequence>
<gene>
    <name evidence="1" type="ORF">GCM10012284_58610</name>
</gene>
<dbReference type="AlphaFoldDB" id="A0A8J3FRD5"/>
<dbReference type="InterPro" id="IPR027417">
    <property type="entry name" value="P-loop_NTPase"/>
</dbReference>
<proteinExistence type="predicted"/>
<accession>A0A8J3FRD5</accession>
<protein>
    <recommendedName>
        <fullName evidence="3">Guanylate kinase</fullName>
    </recommendedName>
</protein>